<evidence type="ECO:0000313" key="3">
    <source>
        <dbReference type="EMBL" id="PHN06913.1"/>
    </source>
</evidence>
<dbReference type="OrthoDB" id="9776634at2"/>
<keyword evidence="1" id="KW-0067">ATP-binding</keyword>
<dbReference type="SUPFAM" id="SSF52540">
    <property type="entry name" value="P-loop containing nucleoside triphosphate hydrolases"/>
    <property type="match status" value="1"/>
</dbReference>
<evidence type="ECO:0000259" key="2">
    <source>
        <dbReference type="Pfam" id="PF01712"/>
    </source>
</evidence>
<dbReference type="InterPro" id="IPR027417">
    <property type="entry name" value="P-loop_NTPase"/>
</dbReference>
<evidence type="ECO:0000256" key="1">
    <source>
        <dbReference type="PIRSR" id="PIRSR000705-3"/>
    </source>
</evidence>
<dbReference type="Proteomes" id="UP000223913">
    <property type="component" value="Unassembled WGS sequence"/>
</dbReference>
<dbReference type="EMBL" id="PDUD01000013">
    <property type="protein sequence ID" value="PHN06913.1"/>
    <property type="molecule type" value="Genomic_DNA"/>
</dbReference>
<dbReference type="Gene3D" id="3.40.50.300">
    <property type="entry name" value="P-loop containing nucleotide triphosphate hydrolases"/>
    <property type="match status" value="1"/>
</dbReference>
<keyword evidence="1" id="KW-0547">Nucleotide-binding</keyword>
<dbReference type="InterPro" id="IPR002624">
    <property type="entry name" value="DCK/DGK"/>
</dbReference>
<protein>
    <submittedName>
        <fullName evidence="3">Deoxynucleoside kinase</fullName>
    </submittedName>
</protein>
<reference evidence="3 4" key="1">
    <citation type="submission" date="2017-10" db="EMBL/GenBank/DDBJ databases">
        <title>The draft genome sequence of Lewinella nigricans NBRC 102662.</title>
        <authorList>
            <person name="Wang K."/>
        </authorList>
    </citation>
    <scope>NUCLEOTIDE SEQUENCE [LARGE SCALE GENOMIC DNA]</scope>
    <source>
        <strain evidence="3 4">NBRC 102662</strain>
    </source>
</reference>
<keyword evidence="4" id="KW-1185">Reference proteome</keyword>
<dbReference type="PANTHER" id="PTHR10513:SF46">
    <property type="entry name" value="DEOXYGUANOSINE KINASE"/>
    <property type="match status" value="1"/>
</dbReference>
<evidence type="ECO:0000313" key="4">
    <source>
        <dbReference type="Proteomes" id="UP000223913"/>
    </source>
</evidence>
<proteinExistence type="predicted"/>
<dbReference type="AlphaFoldDB" id="A0A2D0NGM9"/>
<keyword evidence="3" id="KW-0418">Kinase</keyword>
<accession>A0A2D0NGM9</accession>
<dbReference type="PIRSF" id="PIRSF000705">
    <property type="entry name" value="DNK"/>
    <property type="match status" value="1"/>
</dbReference>
<dbReference type="GO" id="GO:0005524">
    <property type="term" value="F:ATP binding"/>
    <property type="evidence" value="ECO:0007669"/>
    <property type="project" value="UniProtKB-KW"/>
</dbReference>
<keyword evidence="3" id="KW-0808">Transferase</keyword>
<comment type="caution">
    <text evidence="3">The sequence shown here is derived from an EMBL/GenBank/DDBJ whole genome shotgun (WGS) entry which is preliminary data.</text>
</comment>
<feature type="binding site" evidence="1">
    <location>
        <begin position="15"/>
        <end position="23"/>
    </location>
    <ligand>
        <name>ATP</name>
        <dbReference type="ChEBI" id="CHEBI:30616"/>
    </ligand>
</feature>
<organism evidence="3 4">
    <name type="scientific">Flavilitoribacter nigricans (strain ATCC 23147 / DSM 23189 / NBRC 102662 / NCIMB 1420 / SS-2)</name>
    <name type="common">Lewinella nigricans</name>
    <dbReference type="NCBI Taxonomy" id="1122177"/>
    <lineage>
        <taxon>Bacteria</taxon>
        <taxon>Pseudomonadati</taxon>
        <taxon>Bacteroidota</taxon>
        <taxon>Saprospiria</taxon>
        <taxon>Saprospirales</taxon>
        <taxon>Lewinellaceae</taxon>
        <taxon>Flavilitoribacter</taxon>
    </lineage>
</organism>
<dbReference type="InterPro" id="IPR050566">
    <property type="entry name" value="Deoxyribonucleoside_kinase"/>
</dbReference>
<dbReference type="InterPro" id="IPR031314">
    <property type="entry name" value="DNK_dom"/>
</dbReference>
<dbReference type="PANTHER" id="PTHR10513">
    <property type="entry name" value="DEOXYNUCLEOSIDE KINASE"/>
    <property type="match status" value="1"/>
</dbReference>
<dbReference type="RefSeq" id="WP_099149664.1">
    <property type="nucleotide sequence ID" value="NZ_PDUD01000013.1"/>
</dbReference>
<name>A0A2D0NGM9_FLAN2</name>
<dbReference type="GO" id="GO:0019136">
    <property type="term" value="F:deoxynucleoside kinase activity"/>
    <property type="evidence" value="ECO:0007669"/>
    <property type="project" value="InterPro"/>
</dbReference>
<dbReference type="Pfam" id="PF01712">
    <property type="entry name" value="dNK"/>
    <property type="match status" value="1"/>
</dbReference>
<dbReference type="GO" id="GO:0005737">
    <property type="term" value="C:cytoplasm"/>
    <property type="evidence" value="ECO:0007669"/>
    <property type="project" value="TreeGrafter"/>
</dbReference>
<gene>
    <name evidence="3" type="ORF">CRP01_08840</name>
</gene>
<feature type="domain" description="Deoxynucleoside kinase" evidence="2">
    <location>
        <begin position="11"/>
        <end position="202"/>
    </location>
</feature>
<sequence>MAKQIFPHQYIAIEGNIGAGKTTLCHQLAEQFDSRLILEQFTDNPFLPFFYDSPERYAFPVELFFMTERHKQLQELLSQHDLFQKGIIADYFFVKTLLFARNNLNDQEYRLFQRLFNILNASFPKPELLVYLHRPVEELLSNIKRRGRSYEQDISGDYLLNIQNAYFDYFKTNPQLPILILDVEDADWINEAEHYQRLLTEISLDYEPGIHRKRLVLP</sequence>
<dbReference type="CDD" id="cd01673">
    <property type="entry name" value="dNK"/>
    <property type="match status" value="1"/>
</dbReference>